<reference evidence="3" key="1">
    <citation type="submission" date="2021-02" db="EMBL/GenBank/DDBJ databases">
        <authorList>
            <person name="Dougan E. K."/>
            <person name="Rhodes N."/>
            <person name="Thang M."/>
            <person name="Chan C."/>
        </authorList>
    </citation>
    <scope>NUCLEOTIDE SEQUENCE</scope>
</reference>
<dbReference type="Gene3D" id="3.40.50.150">
    <property type="entry name" value="Vaccinia Virus protein VP39"/>
    <property type="match status" value="1"/>
</dbReference>
<proteinExistence type="predicted"/>
<dbReference type="SUPFAM" id="SSF53335">
    <property type="entry name" value="S-adenosyl-L-methionine-dependent methyltransferases"/>
    <property type="match status" value="1"/>
</dbReference>
<keyword evidence="4" id="KW-1185">Reference proteome</keyword>
<dbReference type="OrthoDB" id="413866at2759"/>
<feature type="chain" id="PRO_5032305594" evidence="1">
    <location>
        <begin position="16"/>
        <end position="1099"/>
    </location>
</feature>
<feature type="signal peptide" evidence="1">
    <location>
        <begin position="1"/>
        <end position="15"/>
    </location>
</feature>
<keyword evidence="1" id="KW-0732">Signal</keyword>
<feature type="non-terminal residue" evidence="3">
    <location>
        <position position="1099"/>
    </location>
</feature>
<dbReference type="PANTHER" id="PTHR36973">
    <property type="entry name" value="SLL1456 PROTEIN-RELATED"/>
    <property type="match status" value="1"/>
</dbReference>
<gene>
    <name evidence="3" type="primary">ppsA</name>
    <name evidence="3" type="ORF">SNAT2548_LOCUS4232</name>
</gene>
<sequence length="1099" mass="121033">MKLPGAVILISLAAAADPPNITCTSMTQAKFPILDFYHREGVEASTLRPLRAVSLGAFRDAHSDGLRVLLHHGAEVYGFDSPENCAEDSLNVSSPTWSNCGGRLHCIGKLVGDGSKHRFNYNPAFPWLSSLYKPSRRLWRHFVSSGCSLFQVQNVSTVRLDDLGLTSIDYLKLDIQGGELNALGGAEKMLRNVLVLQVEVSLEHVYEGQPLFGDVDRFLRQRGFTFHRLRDLRGLVLRPLHTDELYRFATHEMFGDAIYVRSMWGSLSPTEAIRTAWLLHELYQSYDVALHLLKLSVPSLARAYFSKLVDHEGLAGAGALSHAFEAFPELKDPEAFRGSFLWDTHFIPLGVLAEGILKRTWLGGSIHIAGCAYQATRLVLAPAAALNPCTGLCFITCPQLVPETFSDSTAIFLRRATALHVNMVELVNEVPRWVGIRMPRHRNAAWPIELAGILTAVSVSAADVEEKTPQTCQSLISWATYLAPLFDLTYPETTQTVFDATQSIASLCRTADAPSCSASAHVFCRQAFHIATLQSIPHCPLDLFGWSLRGYFDYLEEQVSRGTCDSIQAIPAIPAPRNPSSPSKNPYGSIDSVCPLRGKGIPVDATLLCSSQRAIEVPLDDTLLLTSVWISGAHAQSQMSYRLGFQGKSGWTWYQQGKSFNMSSQTGWHALPALTTSHIHIQAVGAHRKHCVCLALRGCGRLHTRPGPSFSQLLMEPYPVFGMQFLIQDLTVPASEIATKPCDEAAVSFVTATVAQLQTPASRLKPLDRLIPVPKGHACSAVVGAKQLSAMALLAAPQPLNATGAELPRKDQELRARRSLKQAALAEKLFREAGTGMCQGHADAWLLLHRTHLRLHQADPLLNNFVSTDVREMMAKVPHDHPCAGVAFTGQFGADKWALEEVFCCKQQGVFVDIGAAHSWRLSNTYAMDVFLGWHGVCMDAVFEDPPGFVHTRSCQRYEQPVWRASGETRTFRRPSSARAQAVGHGWLVGDNQSAERTKATEMQADLGEAWTLDTHQVVTISMWDAVVPYLQAHSLDAVDFLSLDIEGHEDEVLEAFFEKSAQHQNAPLVGAIAVEVIGNEKVKRIRDILESHGYVLDK</sequence>
<evidence type="ECO:0000256" key="1">
    <source>
        <dbReference type="SAM" id="SignalP"/>
    </source>
</evidence>
<name>A0A812IGU9_9DINO</name>
<evidence type="ECO:0000313" key="3">
    <source>
        <dbReference type="EMBL" id="CAE7034969.1"/>
    </source>
</evidence>
<evidence type="ECO:0000313" key="4">
    <source>
        <dbReference type="Proteomes" id="UP000604046"/>
    </source>
</evidence>
<organism evidence="3 4">
    <name type="scientific">Symbiodinium natans</name>
    <dbReference type="NCBI Taxonomy" id="878477"/>
    <lineage>
        <taxon>Eukaryota</taxon>
        <taxon>Sar</taxon>
        <taxon>Alveolata</taxon>
        <taxon>Dinophyceae</taxon>
        <taxon>Suessiales</taxon>
        <taxon>Symbiodiniaceae</taxon>
        <taxon>Symbiodinium</taxon>
    </lineage>
</organism>
<dbReference type="InterPro" id="IPR053188">
    <property type="entry name" value="FkbM_Methyltransferase"/>
</dbReference>
<comment type="caution">
    <text evidence="3">The sequence shown here is derived from an EMBL/GenBank/DDBJ whole genome shotgun (WGS) entry which is preliminary data.</text>
</comment>
<dbReference type="InterPro" id="IPR006342">
    <property type="entry name" value="FkbM_mtfrase"/>
</dbReference>
<dbReference type="PANTHER" id="PTHR36973:SF4">
    <property type="entry name" value="NODULATION PROTEIN"/>
    <property type="match status" value="1"/>
</dbReference>
<dbReference type="EMBL" id="CAJNDS010000258">
    <property type="protein sequence ID" value="CAE7034969.1"/>
    <property type="molecule type" value="Genomic_DNA"/>
</dbReference>
<dbReference type="GO" id="GO:0008171">
    <property type="term" value="F:O-methyltransferase activity"/>
    <property type="evidence" value="ECO:0007669"/>
    <property type="project" value="TreeGrafter"/>
</dbReference>
<evidence type="ECO:0000259" key="2">
    <source>
        <dbReference type="Pfam" id="PF05050"/>
    </source>
</evidence>
<dbReference type="Pfam" id="PF05050">
    <property type="entry name" value="Methyltransf_21"/>
    <property type="match status" value="1"/>
</dbReference>
<dbReference type="AlphaFoldDB" id="A0A812IGU9"/>
<dbReference type="Proteomes" id="UP000604046">
    <property type="component" value="Unassembled WGS sequence"/>
</dbReference>
<protein>
    <submittedName>
        <fullName evidence="3">PpsA protein</fullName>
    </submittedName>
</protein>
<dbReference type="InterPro" id="IPR029063">
    <property type="entry name" value="SAM-dependent_MTases_sf"/>
</dbReference>
<feature type="domain" description="Methyltransferase FkbM" evidence="2">
    <location>
        <begin position="149"/>
        <end position="225"/>
    </location>
</feature>
<accession>A0A812IGU9</accession>